<dbReference type="NCBIfam" id="NF047558">
    <property type="entry name" value="TPR_END_plus"/>
    <property type="match status" value="1"/>
</dbReference>
<dbReference type="PANTHER" id="PTHR44943">
    <property type="entry name" value="CELLULOSE SYNTHASE OPERON PROTEIN C"/>
    <property type="match status" value="1"/>
</dbReference>
<dbReference type="Pfam" id="PF13432">
    <property type="entry name" value="TPR_16"/>
    <property type="match status" value="1"/>
</dbReference>
<keyword evidence="1" id="KW-0677">Repeat</keyword>
<accession>A0A7G9SRU3</accession>
<dbReference type="InterPro" id="IPR011990">
    <property type="entry name" value="TPR-like_helical_dom_sf"/>
</dbReference>
<dbReference type="SMART" id="SM00028">
    <property type="entry name" value="TPR"/>
    <property type="match status" value="4"/>
</dbReference>
<dbReference type="Proteomes" id="UP000515804">
    <property type="component" value="Chromosome"/>
</dbReference>
<gene>
    <name evidence="5" type="ORF">H9L16_02780</name>
</gene>
<evidence type="ECO:0000256" key="1">
    <source>
        <dbReference type="ARBA" id="ARBA00022737"/>
    </source>
</evidence>
<protein>
    <submittedName>
        <fullName evidence="5">Uncharacterized protein</fullName>
    </submittedName>
</protein>
<dbReference type="Gene3D" id="3.40.50.10070">
    <property type="entry name" value="TolB, N-terminal domain"/>
    <property type="match status" value="1"/>
</dbReference>
<dbReference type="InterPro" id="IPR051685">
    <property type="entry name" value="Ycf3/AcsC/BcsC/TPR_MFPF"/>
</dbReference>
<evidence type="ECO:0000256" key="2">
    <source>
        <dbReference type="ARBA" id="ARBA00022803"/>
    </source>
</evidence>
<keyword evidence="6" id="KW-1185">Reference proteome</keyword>
<feature type="transmembrane region" description="Helical" evidence="4">
    <location>
        <begin position="12"/>
        <end position="31"/>
    </location>
</feature>
<keyword evidence="4" id="KW-0812">Transmembrane</keyword>
<dbReference type="RefSeq" id="WP_187553084.1">
    <property type="nucleotide sequence ID" value="NZ_CP060719.1"/>
</dbReference>
<organism evidence="5 6">
    <name type="scientific">Thermomonas carbonis</name>
    <dbReference type="NCBI Taxonomy" id="1463158"/>
    <lineage>
        <taxon>Bacteria</taxon>
        <taxon>Pseudomonadati</taxon>
        <taxon>Pseudomonadota</taxon>
        <taxon>Gammaproteobacteria</taxon>
        <taxon>Lysobacterales</taxon>
        <taxon>Lysobacteraceae</taxon>
        <taxon>Thermomonas</taxon>
    </lineage>
</organism>
<keyword evidence="4" id="KW-1133">Transmembrane helix</keyword>
<keyword evidence="2" id="KW-0802">TPR repeat</keyword>
<dbReference type="Gene3D" id="1.25.40.10">
    <property type="entry name" value="Tetratricopeptide repeat domain"/>
    <property type="match status" value="1"/>
</dbReference>
<feature type="region of interest" description="Disordered" evidence="3">
    <location>
        <begin position="606"/>
        <end position="626"/>
    </location>
</feature>
<evidence type="ECO:0000313" key="5">
    <source>
        <dbReference type="EMBL" id="QNN70568.1"/>
    </source>
</evidence>
<dbReference type="EMBL" id="CP060719">
    <property type="protein sequence ID" value="QNN70568.1"/>
    <property type="molecule type" value="Genomic_DNA"/>
</dbReference>
<evidence type="ECO:0000256" key="3">
    <source>
        <dbReference type="SAM" id="MobiDB-lite"/>
    </source>
</evidence>
<name>A0A7G9SRU3_9GAMM</name>
<evidence type="ECO:0000256" key="4">
    <source>
        <dbReference type="SAM" id="Phobius"/>
    </source>
</evidence>
<reference evidence="5 6" key="1">
    <citation type="submission" date="2020-08" db="EMBL/GenBank/DDBJ databases">
        <title>Genome sequence of Thermomonas carbonis KCTC 42013T.</title>
        <authorList>
            <person name="Hyun D.-W."/>
            <person name="Bae J.-W."/>
        </authorList>
    </citation>
    <scope>NUCLEOTIDE SEQUENCE [LARGE SCALE GENOMIC DNA]</scope>
    <source>
        <strain evidence="5 6">KCTC 42013</strain>
    </source>
</reference>
<dbReference type="SUPFAM" id="SSF48452">
    <property type="entry name" value="TPR-like"/>
    <property type="match status" value="2"/>
</dbReference>
<dbReference type="AlphaFoldDB" id="A0A7G9SRU3"/>
<proteinExistence type="predicted"/>
<feature type="compositionally biased region" description="Low complexity" evidence="3">
    <location>
        <begin position="609"/>
        <end position="618"/>
    </location>
</feature>
<feature type="transmembrane region" description="Helical" evidence="4">
    <location>
        <begin position="94"/>
        <end position="113"/>
    </location>
</feature>
<dbReference type="PANTHER" id="PTHR44943:SF8">
    <property type="entry name" value="TPR REPEAT-CONTAINING PROTEIN MJ0263"/>
    <property type="match status" value="1"/>
</dbReference>
<feature type="transmembrane region" description="Helical" evidence="4">
    <location>
        <begin position="43"/>
        <end position="66"/>
    </location>
</feature>
<keyword evidence="4" id="KW-0472">Membrane</keyword>
<dbReference type="KEGG" id="tcn:H9L16_02780"/>
<dbReference type="InterPro" id="IPR019734">
    <property type="entry name" value="TPR_rpt"/>
</dbReference>
<evidence type="ECO:0000313" key="6">
    <source>
        <dbReference type="Proteomes" id="UP000515804"/>
    </source>
</evidence>
<sequence length="777" mass="86030">MSAFFAEIKRRSVIRVAGLYLAGVWLLVQVAGTVLPMLDAPAWIARTLLIVLAIGFVPVLVLTWAFEWTPDGLVRDADATRDGSVRTGKRLDRWIMVLLALALGYFAVDKFVLSPAREQARMQVARDEGRSEAIVAAFGDQSIAVLAFRDMSQARDQGYFSEGIAEQMLNLLTRVQGLRVTSRASAFSFAGKDVDIPTIARKLNVRYVLDGSVRKAGDHIRISAQLIDGRSDTQLWSQTFDRPLQDIFTIQDEIAATVVEQLKIELLGAVPTVRKTKPEALRLYLESLAAYRQHTPASYEQSRTLARQALDIDPEYVDAWNMLAVVYSSLADKGLIPGEQGYAMAIETARKALAIDPDSADAHAELAHVALSAEDDQKEAARYLQQALALEPHNVYALGGAATLAKSLGRLDVAVRLQQEAVERDPLMSNAFSELCLALFQSGRVDDSIVQCRKALELSPNRIVTHYTLATALLAKGDAREALAEADAEPFEPFRMFGRAMAYHSLGDKARSDAELAATIAKYEKDAAYNIAYVEAWRGNVDQAFAWLDKAVEYRDSGLPLIAADPMFANIKRDPRWLPFLRKQGKSPEQLAAIRFEVPLATTDAGKSPATPAAGAARPPAPCLDRRGARSVGRSLGIAATTYPCVSPSRSWGRSCLSFALPRHRNRQASRPRRPSHCCSGAMPLRRNASIARHWMPVRGMRRAGPTWRRSPLAWAMPLWPGRMPSGRCRWIRVRPMPGSISAWPAGMRECVARPRRPRTTRCSCHRGWKRQPSTWR</sequence>